<dbReference type="InterPro" id="IPR014347">
    <property type="entry name" value="Tautomerase/MIF_sf"/>
</dbReference>
<keyword evidence="7" id="KW-1185">Reference proteome</keyword>
<dbReference type="SUPFAM" id="SSF55331">
    <property type="entry name" value="Tautomerase/MIF"/>
    <property type="match status" value="1"/>
</dbReference>
<evidence type="ECO:0000313" key="7">
    <source>
        <dbReference type="Proteomes" id="UP000679848"/>
    </source>
</evidence>
<evidence type="ECO:0000259" key="5">
    <source>
        <dbReference type="Pfam" id="PF01361"/>
    </source>
</evidence>
<comment type="similarity">
    <text evidence="1 4">Belongs to the 4-oxalocrotonate tautomerase family.</text>
</comment>
<dbReference type="GO" id="GO:0016853">
    <property type="term" value="F:isomerase activity"/>
    <property type="evidence" value="ECO:0007669"/>
    <property type="project" value="UniProtKB-UniRule"/>
</dbReference>
<organism evidence="6 7">
    <name type="scientific">Pusillibacter faecalis</name>
    <dbReference type="NCBI Taxonomy" id="2714358"/>
    <lineage>
        <taxon>Bacteria</taxon>
        <taxon>Bacillati</taxon>
        <taxon>Bacillota</taxon>
        <taxon>Clostridia</taxon>
        <taxon>Eubacteriales</taxon>
        <taxon>Oscillospiraceae</taxon>
        <taxon>Pusillibacter</taxon>
    </lineage>
</organism>
<dbReference type="InterPro" id="IPR004370">
    <property type="entry name" value="4-OT-like_dom"/>
</dbReference>
<dbReference type="Gene3D" id="3.30.429.10">
    <property type="entry name" value="Macrophage Migration Inhibitory Factor"/>
    <property type="match status" value="1"/>
</dbReference>
<name>A0A810QF65_9FIRM</name>
<keyword evidence="2 4" id="KW-0413">Isomerase</keyword>
<dbReference type="PANTHER" id="PTHR35530">
    <property type="entry name" value="TAUTOMERASE-RELATED"/>
    <property type="match status" value="1"/>
</dbReference>
<feature type="domain" description="4-oxalocrotonate tautomerase-like" evidence="5">
    <location>
        <begin position="2"/>
        <end position="58"/>
    </location>
</feature>
<dbReference type="NCBIfam" id="NF002571">
    <property type="entry name" value="PRK02220.1"/>
    <property type="match status" value="1"/>
</dbReference>
<gene>
    <name evidence="6" type="ORF">MM59RIKEN_16100</name>
</gene>
<dbReference type="AlphaFoldDB" id="A0A810QF65"/>
<evidence type="ECO:0000256" key="3">
    <source>
        <dbReference type="PIRSR" id="PIRSR618191-1"/>
    </source>
</evidence>
<dbReference type="Proteomes" id="UP000679848">
    <property type="component" value="Chromosome"/>
</dbReference>
<evidence type="ECO:0000256" key="4">
    <source>
        <dbReference type="RuleBase" id="RU362032"/>
    </source>
</evidence>
<proteinExistence type="inferred from homology"/>
<feature type="active site" description="Proton acceptor; via imino nitrogen" evidence="3">
    <location>
        <position position="2"/>
    </location>
</feature>
<evidence type="ECO:0000313" key="6">
    <source>
        <dbReference type="EMBL" id="BCK84291.1"/>
    </source>
</evidence>
<sequence>MPIVQIHLLEGRTPERKAELIAAVTEACCRTLGSRPEAVRIILEEMKRENFGKGGKPFDL</sequence>
<protein>
    <recommendedName>
        <fullName evidence="4">Tautomerase</fullName>
        <ecNumber evidence="4">5.3.2.-</ecNumber>
    </recommendedName>
</protein>
<dbReference type="KEGG" id="pfaa:MM59RIKEN_16100"/>
<dbReference type="PANTHER" id="PTHR35530:SF1">
    <property type="entry name" value="2-HYDROXYMUCONATE TAUTOMERASE"/>
    <property type="match status" value="1"/>
</dbReference>
<dbReference type="RefSeq" id="WP_187030255.1">
    <property type="nucleotide sequence ID" value="NZ_AP023420.1"/>
</dbReference>
<dbReference type="EMBL" id="AP023420">
    <property type="protein sequence ID" value="BCK84291.1"/>
    <property type="molecule type" value="Genomic_DNA"/>
</dbReference>
<accession>A0A810QF65</accession>
<evidence type="ECO:0000256" key="1">
    <source>
        <dbReference type="ARBA" id="ARBA00006723"/>
    </source>
</evidence>
<reference evidence="6" key="1">
    <citation type="submission" date="2020-09" db="EMBL/GenBank/DDBJ databases">
        <title>New species isolated from human feces.</title>
        <authorList>
            <person name="Kitahara M."/>
            <person name="Shigeno Y."/>
            <person name="Shime M."/>
            <person name="Matsumoto Y."/>
            <person name="Nakamura S."/>
            <person name="Motooka D."/>
            <person name="Fukuoka S."/>
            <person name="Nishikawa H."/>
            <person name="Benno Y."/>
        </authorList>
    </citation>
    <scope>NUCLEOTIDE SEQUENCE</scope>
    <source>
        <strain evidence="6">MM59</strain>
    </source>
</reference>
<dbReference type="EC" id="5.3.2.-" evidence="4"/>
<evidence type="ECO:0000256" key="2">
    <source>
        <dbReference type="ARBA" id="ARBA00023235"/>
    </source>
</evidence>
<dbReference type="Pfam" id="PF01361">
    <property type="entry name" value="Tautomerase"/>
    <property type="match status" value="1"/>
</dbReference>
<dbReference type="NCBIfam" id="TIGR00013">
    <property type="entry name" value="taut"/>
    <property type="match status" value="1"/>
</dbReference>
<dbReference type="InterPro" id="IPR018191">
    <property type="entry name" value="4-OT"/>
</dbReference>